<proteinExistence type="predicted"/>
<protein>
    <submittedName>
        <fullName evidence="2">Uncharacterized protein</fullName>
    </submittedName>
</protein>
<evidence type="ECO:0000313" key="3">
    <source>
        <dbReference type="Proteomes" id="UP000653305"/>
    </source>
</evidence>
<reference evidence="2" key="1">
    <citation type="submission" date="2020-07" db="EMBL/GenBank/DDBJ databases">
        <title>Ethylene signaling mediates host invasion by parasitic plants.</title>
        <authorList>
            <person name="Yoshida S."/>
        </authorList>
    </citation>
    <scope>NUCLEOTIDE SEQUENCE</scope>
    <source>
        <strain evidence="2">Okayama</strain>
    </source>
</reference>
<evidence type="ECO:0000256" key="1">
    <source>
        <dbReference type="SAM" id="MobiDB-lite"/>
    </source>
</evidence>
<keyword evidence="3" id="KW-1185">Reference proteome</keyword>
<dbReference type="PANTHER" id="PTHR47600:SF1">
    <property type="entry name" value="NUCLEIC ACID-BINDING, OB-FOLD-LIKE PROTEIN"/>
    <property type="match status" value="1"/>
</dbReference>
<dbReference type="AlphaFoldDB" id="A0A830BDI2"/>
<name>A0A830BDI2_9LAMI</name>
<feature type="region of interest" description="Disordered" evidence="1">
    <location>
        <begin position="307"/>
        <end position="336"/>
    </location>
</feature>
<feature type="region of interest" description="Disordered" evidence="1">
    <location>
        <begin position="188"/>
        <end position="256"/>
    </location>
</feature>
<sequence>MDTKLVDDLRESKLNGVYDPTRGLRNNITWILLDKINGAFGKDFTMDDITARTNKVQAPDWLVRFWNDVAEFTVAYLKHGEPLFDLMDLKTEKSYGFSSKDESKLDEWDQMELKFGRVIGENPKITLAKIMGRKSNPNLSYLEIEKLLDKKNGSESWGEIEDIPLDLPDEKKTAKSIQGLNLVRPVPKKGTKFETTNKAAEADSKKISSRPVKNSTEETKSSVPDVILRKPSLFNDDDDNGANGKSSRFGMKPNLSLKMGKEPQKERIKLHFFNKWPFVLFRDLQAEMSSGEETSGMSVDSMLKGNQKDHPSIATDQKVRSEEVIPKSPESFGNPSELDSFLTTSPIKVFEAYPKAGVQLHNKRTDYWIIIKEKFLWLCGQKGDLRDGVYGYERACDAIWVGVFAPNYSRGVLYQQSVTGSVGNNASNQSALLKQVDSKNGEEAGRGEENDISGKISGEMKANVTVNCVHPGIVRTRLTRDREGLIIDLVFLLASKLLKTIPQAGATTCYVGTNPRLENKIPPAYGILLPHRYLSLSRILLHDYAHHHEPILPQQTAWGCERHNEVTKGPVFWWMTETWFRFLDLARGFCNSDFCMTMGLCLSYKIDVATTGDPSVCAFYVVEASDIEDIEFEEENFISMMNEPRGEASKT</sequence>
<organism evidence="2 3">
    <name type="scientific">Phtheirospermum japonicum</name>
    <dbReference type="NCBI Taxonomy" id="374723"/>
    <lineage>
        <taxon>Eukaryota</taxon>
        <taxon>Viridiplantae</taxon>
        <taxon>Streptophyta</taxon>
        <taxon>Embryophyta</taxon>
        <taxon>Tracheophyta</taxon>
        <taxon>Spermatophyta</taxon>
        <taxon>Magnoliopsida</taxon>
        <taxon>eudicotyledons</taxon>
        <taxon>Gunneridae</taxon>
        <taxon>Pentapetalae</taxon>
        <taxon>asterids</taxon>
        <taxon>lamiids</taxon>
        <taxon>Lamiales</taxon>
        <taxon>Orobanchaceae</taxon>
        <taxon>Orobanchaceae incertae sedis</taxon>
        <taxon>Phtheirospermum</taxon>
    </lineage>
</organism>
<dbReference type="Proteomes" id="UP000653305">
    <property type="component" value="Unassembled WGS sequence"/>
</dbReference>
<dbReference type="OrthoDB" id="1899990at2759"/>
<dbReference type="Gene3D" id="3.40.50.720">
    <property type="entry name" value="NAD(P)-binding Rossmann-like Domain"/>
    <property type="match status" value="1"/>
</dbReference>
<dbReference type="EMBL" id="BMAC01000109">
    <property type="protein sequence ID" value="GFP85650.1"/>
    <property type="molecule type" value="Genomic_DNA"/>
</dbReference>
<accession>A0A830BDI2</accession>
<evidence type="ECO:0000313" key="2">
    <source>
        <dbReference type="EMBL" id="GFP85650.1"/>
    </source>
</evidence>
<comment type="caution">
    <text evidence="2">The sequence shown here is derived from an EMBL/GenBank/DDBJ whole genome shotgun (WGS) entry which is preliminary data.</text>
</comment>
<dbReference type="PANTHER" id="PTHR47600">
    <property type="entry name" value="NUCLEIC ACID-BINDING, OB-FOLD-LIKE PROTEIN"/>
    <property type="match status" value="1"/>
</dbReference>
<feature type="compositionally biased region" description="Basic and acidic residues" evidence="1">
    <location>
        <begin position="307"/>
        <end position="325"/>
    </location>
</feature>
<gene>
    <name evidence="2" type="ORF">PHJA_000708700</name>
</gene>